<evidence type="ECO:0000313" key="2">
    <source>
        <dbReference type="Proteomes" id="UP000580250"/>
    </source>
</evidence>
<accession>A0A6V7X086</accession>
<gene>
    <name evidence="1" type="ORF">MENT_LOCUS45635</name>
</gene>
<proteinExistence type="predicted"/>
<dbReference type="Proteomes" id="UP000580250">
    <property type="component" value="Unassembled WGS sequence"/>
</dbReference>
<sequence length="54" mass="6582">MNGNEEKCSWNHEGKIKENPREKIGTSHNKIYISEFLWNKIRFKNINELEKKDY</sequence>
<name>A0A6V7X086_MELEN</name>
<comment type="caution">
    <text evidence="1">The sequence shown here is derived from an EMBL/GenBank/DDBJ whole genome shotgun (WGS) entry which is preliminary data.</text>
</comment>
<dbReference type="EMBL" id="CAJEWN010000971">
    <property type="protein sequence ID" value="CAD2192721.1"/>
    <property type="molecule type" value="Genomic_DNA"/>
</dbReference>
<dbReference type="AlphaFoldDB" id="A0A6V7X086"/>
<reference evidence="1 2" key="1">
    <citation type="submission" date="2020-08" db="EMBL/GenBank/DDBJ databases">
        <authorList>
            <person name="Koutsovoulos G."/>
            <person name="Danchin GJ E."/>
        </authorList>
    </citation>
    <scope>NUCLEOTIDE SEQUENCE [LARGE SCALE GENOMIC DNA]</scope>
</reference>
<evidence type="ECO:0000313" key="1">
    <source>
        <dbReference type="EMBL" id="CAD2192721.1"/>
    </source>
</evidence>
<protein>
    <submittedName>
        <fullName evidence="1">Uncharacterized protein</fullName>
    </submittedName>
</protein>
<organism evidence="1 2">
    <name type="scientific">Meloidogyne enterolobii</name>
    <name type="common">Root-knot nematode worm</name>
    <name type="synonym">Meloidogyne mayaguensis</name>
    <dbReference type="NCBI Taxonomy" id="390850"/>
    <lineage>
        <taxon>Eukaryota</taxon>
        <taxon>Metazoa</taxon>
        <taxon>Ecdysozoa</taxon>
        <taxon>Nematoda</taxon>
        <taxon>Chromadorea</taxon>
        <taxon>Rhabditida</taxon>
        <taxon>Tylenchina</taxon>
        <taxon>Tylenchomorpha</taxon>
        <taxon>Tylenchoidea</taxon>
        <taxon>Meloidogynidae</taxon>
        <taxon>Meloidogyninae</taxon>
        <taxon>Meloidogyne</taxon>
    </lineage>
</organism>